<sequence>MELGVGSHPGLCVYAYYLRSCYAKLFDRGTSYPIRAMTVATASQSVIHLQVHRRYLFHVMTGDEASSWNSMFSLHTPTAPDKAHDDHI</sequence>
<protein>
    <submittedName>
        <fullName evidence="1">Uncharacterized protein</fullName>
    </submittedName>
</protein>
<reference evidence="1" key="1">
    <citation type="submission" date="2020-06" db="EMBL/GenBank/DDBJ databases">
        <authorList>
            <person name="Li T."/>
            <person name="Hu X."/>
            <person name="Zhang T."/>
            <person name="Song X."/>
            <person name="Zhang H."/>
            <person name="Dai N."/>
            <person name="Sheng W."/>
            <person name="Hou X."/>
            <person name="Wei L."/>
        </authorList>
    </citation>
    <scope>NUCLEOTIDE SEQUENCE</scope>
    <source>
        <strain evidence="1">G02</strain>
        <tissue evidence="1">Leaf</tissue>
    </source>
</reference>
<gene>
    <name evidence="1" type="ORF">Sradi_1877100</name>
</gene>
<proteinExistence type="predicted"/>
<evidence type="ECO:0000313" key="1">
    <source>
        <dbReference type="EMBL" id="KAL0409427.1"/>
    </source>
</evidence>
<organism evidence="1">
    <name type="scientific">Sesamum radiatum</name>
    <name type="common">Black benniseed</name>
    <dbReference type="NCBI Taxonomy" id="300843"/>
    <lineage>
        <taxon>Eukaryota</taxon>
        <taxon>Viridiplantae</taxon>
        <taxon>Streptophyta</taxon>
        <taxon>Embryophyta</taxon>
        <taxon>Tracheophyta</taxon>
        <taxon>Spermatophyta</taxon>
        <taxon>Magnoliopsida</taxon>
        <taxon>eudicotyledons</taxon>
        <taxon>Gunneridae</taxon>
        <taxon>Pentapetalae</taxon>
        <taxon>asterids</taxon>
        <taxon>lamiids</taxon>
        <taxon>Lamiales</taxon>
        <taxon>Pedaliaceae</taxon>
        <taxon>Sesamum</taxon>
    </lineage>
</organism>
<dbReference type="EMBL" id="JACGWJ010000007">
    <property type="protein sequence ID" value="KAL0409427.1"/>
    <property type="molecule type" value="Genomic_DNA"/>
</dbReference>
<comment type="caution">
    <text evidence="1">The sequence shown here is derived from an EMBL/GenBank/DDBJ whole genome shotgun (WGS) entry which is preliminary data.</text>
</comment>
<accession>A0AAW2TY00</accession>
<name>A0AAW2TY00_SESRA</name>
<dbReference type="AlphaFoldDB" id="A0AAW2TY00"/>
<reference evidence="1" key="2">
    <citation type="journal article" date="2024" name="Plant">
        <title>Genomic evolution and insights into agronomic trait innovations of Sesamum species.</title>
        <authorList>
            <person name="Miao H."/>
            <person name="Wang L."/>
            <person name="Qu L."/>
            <person name="Liu H."/>
            <person name="Sun Y."/>
            <person name="Le M."/>
            <person name="Wang Q."/>
            <person name="Wei S."/>
            <person name="Zheng Y."/>
            <person name="Lin W."/>
            <person name="Duan Y."/>
            <person name="Cao H."/>
            <person name="Xiong S."/>
            <person name="Wang X."/>
            <person name="Wei L."/>
            <person name="Li C."/>
            <person name="Ma Q."/>
            <person name="Ju M."/>
            <person name="Zhao R."/>
            <person name="Li G."/>
            <person name="Mu C."/>
            <person name="Tian Q."/>
            <person name="Mei H."/>
            <person name="Zhang T."/>
            <person name="Gao T."/>
            <person name="Zhang H."/>
        </authorList>
    </citation>
    <scope>NUCLEOTIDE SEQUENCE</scope>
    <source>
        <strain evidence="1">G02</strain>
    </source>
</reference>